<comment type="pathway">
    <text evidence="3">Protein modification; protein ubiquitination.</text>
</comment>
<dbReference type="InterPro" id="IPR020457">
    <property type="entry name" value="Znf_B-box_chordata"/>
</dbReference>
<evidence type="ECO:0000256" key="11">
    <source>
        <dbReference type="ARBA" id="ARBA00023054"/>
    </source>
</evidence>
<protein>
    <recommendedName>
        <fullName evidence="5">RING-type E3 ubiquitin transferase</fullName>
        <ecNumber evidence="5">2.3.2.27</ecNumber>
    </recommendedName>
</protein>
<dbReference type="GO" id="GO:0008270">
    <property type="term" value="F:zinc ion binding"/>
    <property type="evidence" value="ECO:0007669"/>
    <property type="project" value="UniProtKB-KW"/>
</dbReference>
<dbReference type="CDD" id="cd19800">
    <property type="entry name" value="Bbox2_xNF7-like"/>
    <property type="match status" value="1"/>
</dbReference>
<evidence type="ECO:0000256" key="9">
    <source>
        <dbReference type="ARBA" id="ARBA00022786"/>
    </source>
</evidence>
<dbReference type="Pfam" id="PF00622">
    <property type="entry name" value="SPRY"/>
    <property type="match status" value="1"/>
</dbReference>
<evidence type="ECO:0000256" key="8">
    <source>
        <dbReference type="ARBA" id="ARBA00022771"/>
    </source>
</evidence>
<keyword evidence="7" id="KW-0808">Transferase</keyword>
<dbReference type="InterPro" id="IPR043136">
    <property type="entry name" value="B30.2/SPRY_sf"/>
</dbReference>
<dbReference type="InterPro" id="IPR050143">
    <property type="entry name" value="TRIM/RBCC"/>
</dbReference>
<evidence type="ECO:0000313" key="15">
    <source>
        <dbReference type="EMBL" id="KAF7708239.1"/>
    </source>
</evidence>
<dbReference type="PRINTS" id="PR01406">
    <property type="entry name" value="BBOXZNFINGER"/>
</dbReference>
<evidence type="ECO:0000256" key="12">
    <source>
        <dbReference type="PROSITE-ProRule" id="PRU00024"/>
    </source>
</evidence>
<organism evidence="15 16">
    <name type="scientific">Silurus meridionalis</name>
    <name type="common">Southern catfish</name>
    <name type="synonym">Silurus soldatovi meridionalis</name>
    <dbReference type="NCBI Taxonomy" id="175797"/>
    <lineage>
        <taxon>Eukaryota</taxon>
        <taxon>Metazoa</taxon>
        <taxon>Chordata</taxon>
        <taxon>Craniata</taxon>
        <taxon>Vertebrata</taxon>
        <taxon>Euteleostomi</taxon>
        <taxon>Actinopterygii</taxon>
        <taxon>Neopterygii</taxon>
        <taxon>Teleostei</taxon>
        <taxon>Ostariophysi</taxon>
        <taxon>Siluriformes</taxon>
        <taxon>Siluridae</taxon>
        <taxon>Silurus</taxon>
    </lineage>
</organism>
<reference evidence="15" key="1">
    <citation type="submission" date="2020-08" db="EMBL/GenBank/DDBJ databases">
        <title>Chromosome-level assembly of Southern catfish (Silurus meridionalis) provides insights into visual adaptation to the nocturnal and benthic lifestyles.</title>
        <authorList>
            <person name="Zhang Y."/>
            <person name="Wang D."/>
            <person name="Peng Z."/>
        </authorList>
    </citation>
    <scope>NUCLEOTIDE SEQUENCE</scope>
    <source>
        <strain evidence="15">SWU-2019-XX</strain>
        <tissue evidence="15">Muscle</tissue>
    </source>
</reference>
<dbReference type="InterPro" id="IPR003877">
    <property type="entry name" value="SPRY_dom"/>
</dbReference>
<name>A0A8T0BMA9_SILME</name>
<evidence type="ECO:0000256" key="4">
    <source>
        <dbReference type="ARBA" id="ARBA00008518"/>
    </source>
</evidence>
<accession>A0A8T0BMA9</accession>
<evidence type="ECO:0000313" key="16">
    <source>
        <dbReference type="Proteomes" id="UP000606274"/>
    </source>
</evidence>
<dbReference type="InterPro" id="IPR013320">
    <property type="entry name" value="ConA-like_dom_sf"/>
</dbReference>
<keyword evidence="9" id="KW-0833">Ubl conjugation pathway</keyword>
<proteinExistence type="inferred from homology"/>
<gene>
    <name evidence="15" type="ORF">HF521_017296</name>
</gene>
<dbReference type="SMART" id="SM00336">
    <property type="entry name" value="BBOX"/>
    <property type="match status" value="1"/>
</dbReference>
<evidence type="ECO:0000259" key="13">
    <source>
        <dbReference type="PROSITE" id="PS50119"/>
    </source>
</evidence>
<dbReference type="PRINTS" id="PR01407">
    <property type="entry name" value="BUTYPHLNCDUF"/>
</dbReference>
<dbReference type="SUPFAM" id="SSF57845">
    <property type="entry name" value="B-box zinc-binding domain"/>
    <property type="match status" value="1"/>
</dbReference>
<keyword evidence="6" id="KW-0963">Cytoplasm</keyword>
<evidence type="ECO:0000259" key="14">
    <source>
        <dbReference type="PROSITE" id="PS50188"/>
    </source>
</evidence>
<keyword evidence="8 12" id="KW-0479">Metal-binding</keyword>
<evidence type="ECO:0000256" key="2">
    <source>
        <dbReference type="ARBA" id="ARBA00004496"/>
    </source>
</evidence>
<feature type="domain" description="B30.2/SPRY" evidence="14">
    <location>
        <begin position="259"/>
        <end position="453"/>
    </location>
</feature>
<evidence type="ECO:0000256" key="6">
    <source>
        <dbReference type="ARBA" id="ARBA00022490"/>
    </source>
</evidence>
<dbReference type="GO" id="GO:0005737">
    <property type="term" value="C:cytoplasm"/>
    <property type="evidence" value="ECO:0007669"/>
    <property type="project" value="UniProtKB-SubCell"/>
</dbReference>
<dbReference type="PANTHER" id="PTHR24103">
    <property type="entry name" value="E3 UBIQUITIN-PROTEIN LIGASE TRIM"/>
    <property type="match status" value="1"/>
</dbReference>
<comment type="subcellular location">
    <subcellularLocation>
        <location evidence="2">Cytoplasm</location>
    </subcellularLocation>
</comment>
<keyword evidence="8 12" id="KW-0863">Zinc-finger</keyword>
<evidence type="ECO:0000256" key="5">
    <source>
        <dbReference type="ARBA" id="ARBA00012483"/>
    </source>
</evidence>
<dbReference type="Proteomes" id="UP000606274">
    <property type="component" value="Unassembled WGS sequence"/>
</dbReference>
<comment type="similarity">
    <text evidence="4">Belongs to the TRIM/RBCC family.</text>
</comment>
<dbReference type="GO" id="GO:0061630">
    <property type="term" value="F:ubiquitin protein ligase activity"/>
    <property type="evidence" value="ECO:0007669"/>
    <property type="project" value="UniProtKB-EC"/>
</dbReference>
<dbReference type="InterPro" id="IPR001870">
    <property type="entry name" value="B30.2/SPRY"/>
</dbReference>
<dbReference type="AlphaFoldDB" id="A0A8T0BMA9"/>
<dbReference type="PROSITE" id="PS50188">
    <property type="entry name" value="B302_SPRY"/>
    <property type="match status" value="1"/>
</dbReference>
<dbReference type="Gene3D" id="3.30.160.60">
    <property type="entry name" value="Classic Zinc Finger"/>
    <property type="match status" value="1"/>
</dbReference>
<evidence type="ECO:0000256" key="7">
    <source>
        <dbReference type="ARBA" id="ARBA00022679"/>
    </source>
</evidence>
<dbReference type="EMBL" id="JABFDY010000004">
    <property type="protein sequence ID" value="KAF7708239.1"/>
    <property type="molecule type" value="Genomic_DNA"/>
</dbReference>
<evidence type="ECO:0000256" key="3">
    <source>
        <dbReference type="ARBA" id="ARBA00004906"/>
    </source>
</evidence>
<sequence length="457" mass="51764">MGQNPCPECRRPYTEKDLQSSRLLRNMTGAVRQHLTKQQAQMDTSPTQAPQALADMLMCTDHEEKLKLFCETDQKLLCVVCRDGEKHKGHQFKPVKEAAQIIKGTLKGVMCFLIKENEQLNGLAQKQAIEVTMTQTKGKNLSAQISAQFEEMHCFLKKKEAEIKKQLEAQEQTVVTAMCKNSSMISERMMNGKELECIFQSALDINQPDLFLQWWNENGFRRIEAMKIKNNENSHIKYETRLEGLNVISNSFFFGPYETHLPFFVCKAMLRAVKPVPELLSIKDPGDSYLKVSPGGSSVRQADRQSNYYKDYNPGVVSEQTFQSGQHYWEIEVGNKLDWSIGIKTDVKISSKKKWKKSDSKDVYLNLIDGQGYTLSSNGKEVSVEVKRKPSKIGLYLDCDRKQVSFYDADIMTLIVVTQYKSTLPCSVALFPGIYLSGKNIDPVTICSYGSDSACSP</sequence>
<keyword evidence="16" id="KW-1185">Reference proteome</keyword>
<dbReference type="Gene3D" id="2.60.120.920">
    <property type="match status" value="1"/>
</dbReference>
<evidence type="ECO:0000256" key="1">
    <source>
        <dbReference type="ARBA" id="ARBA00000900"/>
    </source>
</evidence>
<evidence type="ECO:0000256" key="10">
    <source>
        <dbReference type="ARBA" id="ARBA00022833"/>
    </source>
</evidence>
<comment type="caution">
    <text evidence="15">The sequence shown here is derived from an EMBL/GenBank/DDBJ whole genome shotgun (WGS) entry which is preliminary data.</text>
</comment>
<keyword evidence="10" id="KW-0862">Zinc</keyword>
<keyword evidence="11" id="KW-0175">Coiled coil</keyword>
<dbReference type="InterPro" id="IPR003879">
    <property type="entry name" value="Butyrophylin_SPRY"/>
</dbReference>
<dbReference type="SUPFAM" id="SSF49899">
    <property type="entry name" value="Concanavalin A-like lectins/glucanases"/>
    <property type="match status" value="1"/>
</dbReference>
<dbReference type="EC" id="2.3.2.27" evidence="5"/>
<feature type="domain" description="B box-type" evidence="13">
    <location>
        <begin position="54"/>
        <end position="95"/>
    </location>
</feature>
<dbReference type="Pfam" id="PF00643">
    <property type="entry name" value="zf-B_box"/>
    <property type="match status" value="1"/>
</dbReference>
<comment type="catalytic activity">
    <reaction evidence="1">
        <text>S-ubiquitinyl-[E2 ubiquitin-conjugating enzyme]-L-cysteine + [acceptor protein]-L-lysine = [E2 ubiquitin-conjugating enzyme]-L-cysteine + N(6)-ubiquitinyl-[acceptor protein]-L-lysine.</text>
        <dbReference type="EC" id="2.3.2.27"/>
    </reaction>
</comment>
<dbReference type="InterPro" id="IPR000315">
    <property type="entry name" value="Znf_B-box"/>
</dbReference>
<dbReference type="PROSITE" id="PS50119">
    <property type="entry name" value="ZF_BBOX"/>
    <property type="match status" value="1"/>
</dbReference>
<dbReference type="SMART" id="SM00449">
    <property type="entry name" value="SPRY"/>
    <property type="match status" value="1"/>
</dbReference>